<evidence type="ECO:0000313" key="2">
    <source>
        <dbReference type="Proteomes" id="UP001432322"/>
    </source>
</evidence>
<keyword evidence="2" id="KW-1185">Reference proteome</keyword>
<name>A0AAV5UST0_9BILA</name>
<comment type="caution">
    <text evidence="1">The sequence shown here is derived from an EMBL/GenBank/DDBJ whole genome shotgun (WGS) entry which is preliminary data.</text>
</comment>
<gene>
    <name evidence="1" type="ORF">PFISCL1PPCAC_530</name>
</gene>
<feature type="non-terminal residue" evidence="1">
    <location>
        <position position="1"/>
    </location>
</feature>
<accession>A0AAV5UST0</accession>
<organism evidence="1 2">
    <name type="scientific">Pristionchus fissidentatus</name>
    <dbReference type="NCBI Taxonomy" id="1538716"/>
    <lineage>
        <taxon>Eukaryota</taxon>
        <taxon>Metazoa</taxon>
        <taxon>Ecdysozoa</taxon>
        <taxon>Nematoda</taxon>
        <taxon>Chromadorea</taxon>
        <taxon>Rhabditida</taxon>
        <taxon>Rhabditina</taxon>
        <taxon>Diplogasteromorpha</taxon>
        <taxon>Diplogasteroidea</taxon>
        <taxon>Neodiplogasteridae</taxon>
        <taxon>Pristionchus</taxon>
    </lineage>
</organism>
<evidence type="ECO:0000313" key="1">
    <source>
        <dbReference type="EMBL" id="GMT09233.1"/>
    </source>
</evidence>
<dbReference type="Proteomes" id="UP001432322">
    <property type="component" value="Unassembled WGS sequence"/>
</dbReference>
<sequence length="112" mass="13703">IEYLSIEKNKRTHYWRIYLLVFKRDLIRFEGLRNLFRDEKYKTFIEENDETSLGICYENILDITEIRRFHSCLSTRINSAQLYPKDGSDEIFALFQISRNIHFLDMFAYEME</sequence>
<proteinExistence type="predicted"/>
<feature type="non-terminal residue" evidence="1">
    <location>
        <position position="112"/>
    </location>
</feature>
<dbReference type="AlphaFoldDB" id="A0AAV5UST0"/>
<reference evidence="1" key="1">
    <citation type="submission" date="2023-10" db="EMBL/GenBank/DDBJ databases">
        <title>Genome assembly of Pristionchus species.</title>
        <authorList>
            <person name="Yoshida K."/>
            <person name="Sommer R.J."/>
        </authorList>
    </citation>
    <scope>NUCLEOTIDE SEQUENCE</scope>
    <source>
        <strain evidence="1">RS5133</strain>
    </source>
</reference>
<dbReference type="EMBL" id="BTSY01000001">
    <property type="protein sequence ID" value="GMT09233.1"/>
    <property type="molecule type" value="Genomic_DNA"/>
</dbReference>
<protein>
    <submittedName>
        <fullName evidence="1">Uncharacterized protein</fullName>
    </submittedName>
</protein>